<dbReference type="GO" id="GO:0005886">
    <property type="term" value="C:plasma membrane"/>
    <property type="evidence" value="ECO:0007669"/>
    <property type="project" value="TreeGrafter"/>
</dbReference>
<keyword evidence="8" id="KW-0256">Endoplasmic reticulum</keyword>
<dbReference type="GO" id="GO:0007168">
    <property type="term" value="P:receptor guanylyl cyclase signaling pathway"/>
    <property type="evidence" value="ECO:0007669"/>
    <property type="project" value="TreeGrafter"/>
</dbReference>
<keyword evidence="17" id="KW-0862">Zinc</keyword>
<evidence type="ECO:0000256" key="16">
    <source>
        <dbReference type="ARBA" id="ARBA00023305"/>
    </source>
</evidence>
<keyword evidence="9 22" id="KW-1133">Transmembrane helix</keyword>
<feature type="domain" description="Guanylate cyclase" evidence="24">
    <location>
        <begin position="913"/>
        <end position="1043"/>
    </location>
</feature>
<keyword evidence="10" id="KW-0342">GTP-binding</keyword>
<dbReference type="PANTHER" id="PTHR11920:SF228">
    <property type="entry name" value="RETINAL GUANYLYL CYCLASE 1"/>
    <property type="match status" value="1"/>
</dbReference>
<dbReference type="EMBL" id="JAGTTL010000005">
    <property type="protein sequence ID" value="KAK6322331.1"/>
    <property type="molecule type" value="Genomic_DNA"/>
</dbReference>
<dbReference type="SUPFAM" id="SSF53822">
    <property type="entry name" value="Periplasmic binding protein-like I"/>
    <property type="match status" value="1"/>
</dbReference>
<feature type="transmembrane region" description="Helical" evidence="22">
    <location>
        <begin position="500"/>
        <end position="519"/>
    </location>
</feature>
<comment type="similarity">
    <text evidence="18">Belongs to the adenylyl cyclase class-4/guanylyl cyclase family.</text>
</comment>
<accession>A0AAN8MBH3</accession>
<evidence type="ECO:0000256" key="7">
    <source>
        <dbReference type="ARBA" id="ARBA00022741"/>
    </source>
</evidence>
<dbReference type="SMART" id="SM00044">
    <property type="entry name" value="CYCc"/>
    <property type="match status" value="1"/>
</dbReference>
<dbReference type="Gene3D" id="3.30.70.1230">
    <property type="entry name" value="Nucleotide cyclase"/>
    <property type="match status" value="1"/>
</dbReference>
<evidence type="ECO:0000256" key="12">
    <source>
        <dbReference type="ARBA" id="ARBA00023157"/>
    </source>
</evidence>
<keyword evidence="20" id="KW-0175">Coiled coil</keyword>
<dbReference type="EC" id="4.6.1.2" evidence="19"/>
<dbReference type="InterPro" id="IPR001828">
    <property type="entry name" value="ANF_lig-bd_rcpt"/>
</dbReference>
<feature type="compositionally biased region" description="Polar residues" evidence="21">
    <location>
        <begin position="1348"/>
        <end position="1358"/>
    </location>
</feature>
<comment type="subcellular location">
    <subcellularLocation>
        <location evidence="3">Cell projection</location>
        <location evidence="3">Cilium</location>
    </subcellularLocation>
    <subcellularLocation>
        <location evidence="2">Endoplasmic reticulum membrane</location>
        <topology evidence="2">Single-pass type I membrane protein</topology>
    </subcellularLocation>
</comment>
<feature type="region of interest" description="Disordered" evidence="21">
    <location>
        <begin position="15"/>
        <end position="47"/>
    </location>
</feature>
<dbReference type="PROSITE" id="PS50125">
    <property type="entry name" value="GUANYLATE_CYCLASE_2"/>
    <property type="match status" value="1"/>
</dbReference>
<keyword evidence="12" id="KW-1015">Disulfide bond</keyword>
<evidence type="ECO:0000256" key="13">
    <source>
        <dbReference type="ARBA" id="ARBA00023239"/>
    </source>
</evidence>
<dbReference type="SUPFAM" id="SSF55073">
    <property type="entry name" value="Nucleotide cyclase"/>
    <property type="match status" value="1"/>
</dbReference>
<dbReference type="InterPro" id="IPR011009">
    <property type="entry name" value="Kinase-like_dom_sf"/>
</dbReference>
<feature type="compositionally biased region" description="Polar residues" evidence="21">
    <location>
        <begin position="1301"/>
        <end position="1312"/>
    </location>
</feature>
<dbReference type="InterPro" id="IPR001054">
    <property type="entry name" value="A/G_cyclase"/>
</dbReference>
<proteinExistence type="inferred from homology"/>
<keyword evidence="17" id="KW-0863">Zinc-finger</keyword>
<evidence type="ECO:0000256" key="22">
    <source>
        <dbReference type="SAM" id="Phobius"/>
    </source>
</evidence>
<evidence type="ECO:0000313" key="26">
    <source>
        <dbReference type="EMBL" id="KAK6322331.1"/>
    </source>
</evidence>
<evidence type="ECO:0000256" key="6">
    <source>
        <dbReference type="ARBA" id="ARBA00022729"/>
    </source>
</evidence>
<feature type="compositionally biased region" description="Polar residues" evidence="21">
    <location>
        <begin position="1271"/>
        <end position="1285"/>
    </location>
</feature>
<comment type="caution">
    <text evidence="26">The sequence shown here is derived from an EMBL/GenBank/DDBJ whole genome shotgun (WGS) entry which is preliminary data.</text>
</comment>
<dbReference type="SUPFAM" id="SSF56112">
    <property type="entry name" value="Protein kinase-like (PK-like)"/>
    <property type="match status" value="1"/>
</dbReference>
<feature type="coiled-coil region" evidence="20">
    <location>
        <begin position="850"/>
        <end position="877"/>
    </location>
</feature>
<dbReference type="GO" id="GO:0004672">
    <property type="term" value="F:protein kinase activity"/>
    <property type="evidence" value="ECO:0007669"/>
    <property type="project" value="InterPro"/>
</dbReference>
<dbReference type="InterPro" id="IPR050401">
    <property type="entry name" value="Cyclic_nucleotide_synthase"/>
</dbReference>
<dbReference type="CDD" id="cd14043">
    <property type="entry name" value="PK_GC-2D"/>
    <property type="match status" value="1"/>
</dbReference>
<evidence type="ECO:0000256" key="20">
    <source>
        <dbReference type="SAM" id="Coils"/>
    </source>
</evidence>
<evidence type="ECO:0000256" key="10">
    <source>
        <dbReference type="ARBA" id="ARBA00023134"/>
    </source>
</evidence>
<dbReference type="Proteomes" id="UP001356427">
    <property type="component" value="Unassembled WGS sequence"/>
</dbReference>
<organism evidence="26 27">
    <name type="scientific">Coregonus suidteri</name>
    <dbReference type="NCBI Taxonomy" id="861788"/>
    <lineage>
        <taxon>Eukaryota</taxon>
        <taxon>Metazoa</taxon>
        <taxon>Chordata</taxon>
        <taxon>Craniata</taxon>
        <taxon>Vertebrata</taxon>
        <taxon>Euteleostomi</taxon>
        <taxon>Actinopterygii</taxon>
        <taxon>Neopterygii</taxon>
        <taxon>Teleostei</taxon>
        <taxon>Protacanthopterygii</taxon>
        <taxon>Salmoniformes</taxon>
        <taxon>Salmonidae</taxon>
        <taxon>Coregoninae</taxon>
        <taxon>Coregonus</taxon>
    </lineage>
</organism>
<gene>
    <name evidence="26" type="ORF">J4Q44_G00071230</name>
</gene>
<keyword evidence="13 18" id="KW-0456">Lyase</keyword>
<dbReference type="PROSITE" id="PS50157">
    <property type="entry name" value="ZINC_FINGER_C2H2_2"/>
    <property type="match status" value="1"/>
</dbReference>
<evidence type="ECO:0000256" key="17">
    <source>
        <dbReference type="PROSITE-ProRule" id="PRU00042"/>
    </source>
</evidence>
<dbReference type="GO" id="GO:0007601">
    <property type="term" value="P:visual perception"/>
    <property type="evidence" value="ECO:0007669"/>
    <property type="project" value="UniProtKB-KW"/>
</dbReference>
<evidence type="ECO:0000259" key="24">
    <source>
        <dbReference type="PROSITE" id="PS50125"/>
    </source>
</evidence>
<dbReference type="GO" id="GO:0005789">
    <property type="term" value="C:endoplasmic reticulum membrane"/>
    <property type="evidence" value="ECO:0007669"/>
    <property type="project" value="UniProtKB-SubCell"/>
</dbReference>
<evidence type="ECO:0000256" key="8">
    <source>
        <dbReference type="ARBA" id="ARBA00022824"/>
    </source>
</evidence>
<evidence type="ECO:0000256" key="2">
    <source>
        <dbReference type="ARBA" id="ARBA00004115"/>
    </source>
</evidence>
<dbReference type="InterPro" id="IPR029787">
    <property type="entry name" value="Nucleotide_cyclase"/>
</dbReference>
<dbReference type="InterPro" id="IPR013087">
    <property type="entry name" value="Znf_C2H2_type"/>
</dbReference>
<keyword evidence="7" id="KW-0547">Nucleotide-binding</keyword>
<dbReference type="Pfam" id="PF01094">
    <property type="entry name" value="ANF_receptor"/>
    <property type="match status" value="1"/>
</dbReference>
<dbReference type="PROSITE" id="PS50011">
    <property type="entry name" value="PROTEIN_KINASE_DOM"/>
    <property type="match status" value="1"/>
</dbReference>
<feature type="compositionally biased region" description="Low complexity" evidence="21">
    <location>
        <begin position="1324"/>
        <end position="1335"/>
    </location>
</feature>
<keyword evidence="4" id="KW-0716">Sensory transduction</keyword>
<name>A0AAN8MBH3_9TELE</name>
<dbReference type="CDD" id="cd07302">
    <property type="entry name" value="CHD"/>
    <property type="match status" value="1"/>
</dbReference>
<evidence type="ECO:0000313" key="27">
    <source>
        <dbReference type="Proteomes" id="UP001356427"/>
    </source>
</evidence>
<dbReference type="FunFam" id="1.10.510.10:FF:000404">
    <property type="entry name" value="Guanylate cyclase"/>
    <property type="match status" value="1"/>
</dbReference>
<evidence type="ECO:0000256" key="14">
    <source>
        <dbReference type="ARBA" id="ARBA00023273"/>
    </source>
</evidence>
<dbReference type="Gene3D" id="1.10.510.10">
    <property type="entry name" value="Transferase(Phosphotransferase) domain 1"/>
    <property type="match status" value="1"/>
</dbReference>
<dbReference type="GO" id="GO:0005929">
    <property type="term" value="C:cilium"/>
    <property type="evidence" value="ECO:0007669"/>
    <property type="project" value="UniProtKB-SubCell"/>
</dbReference>
<keyword evidence="6" id="KW-0732">Signal</keyword>
<evidence type="ECO:0000256" key="4">
    <source>
        <dbReference type="ARBA" id="ARBA00022606"/>
    </source>
</evidence>
<dbReference type="GO" id="GO:0005524">
    <property type="term" value="F:ATP binding"/>
    <property type="evidence" value="ECO:0007669"/>
    <property type="project" value="InterPro"/>
</dbReference>
<keyword evidence="15 19" id="KW-0141">cGMP biosynthesis</keyword>
<evidence type="ECO:0000256" key="3">
    <source>
        <dbReference type="ARBA" id="ARBA00004138"/>
    </source>
</evidence>
<dbReference type="Gene3D" id="3.40.50.2300">
    <property type="match status" value="2"/>
</dbReference>
<dbReference type="InterPro" id="IPR018297">
    <property type="entry name" value="A/G_cyclase_CS"/>
</dbReference>
<evidence type="ECO:0000259" key="25">
    <source>
        <dbReference type="PROSITE" id="PS50157"/>
    </source>
</evidence>
<dbReference type="PROSITE" id="PS00028">
    <property type="entry name" value="ZINC_FINGER_C2H2_1"/>
    <property type="match status" value="1"/>
</dbReference>
<evidence type="ECO:0000256" key="5">
    <source>
        <dbReference type="ARBA" id="ARBA00022692"/>
    </source>
</evidence>
<comment type="catalytic activity">
    <reaction evidence="1 19">
        <text>GTP = 3',5'-cyclic GMP + diphosphate</text>
        <dbReference type="Rhea" id="RHEA:13665"/>
        <dbReference type="ChEBI" id="CHEBI:33019"/>
        <dbReference type="ChEBI" id="CHEBI:37565"/>
        <dbReference type="ChEBI" id="CHEBI:57746"/>
        <dbReference type="EC" id="4.6.1.2"/>
    </reaction>
</comment>
<dbReference type="InterPro" id="IPR000719">
    <property type="entry name" value="Prot_kinase_dom"/>
</dbReference>
<protein>
    <recommendedName>
        <fullName evidence="19">Guanylate cyclase</fullName>
        <ecNumber evidence="19">4.6.1.2</ecNumber>
    </recommendedName>
</protein>
<evidence type="ECO:0000256" key="19">
    <source>
        <dbReference type="RuleBase" id="RU003431"/>
    </source>
</evidence>
<evidence type="ECO:0000256" key="1">
    <source>
        <dbReference type="ARBA" id="ARBA00001436"/>
    </source>
</evidence>
<keyword evidence="17" id="KW-0479">Metal-binding</keyword>
<dbReference type="FunFam" id="3.40.50.2300:FF:000114">
    <property type="entry name" value="Guanylate cyclase"/>
    <property type="match status" value="1"/>
</dbReference>
<feature type="domain" description="Protein kinase" evidence="23">
    <location>
        <begin position="574"/>
        <end position="841"/>
    </location>
</feature>
<dbReference type="GO" id="GO:0035556">
    <property type="term" value="P:intracellular signal transduction"/>
    <property type="evidence" value="ECO:0007669"/>
    <property type="project" value="InterPro"/>
</dbReference>
<dbReference type="PANTHER" id="PTHR11920">
    <property type="entry name" value="GUANYLYL CYCLASE"/>
    <property type="match status" value="1"/>
</dbReference>
<keyword evidence="5 22" id="KW-0812">Transmembrane</keyword>
<dbReference type="Pfam" id="PF07714">
    <property type="entry name" value="PK_Tyr_Ser-Thr"/>
    <property type="match status" value="1"/>
</dbReference>
<keyword evidence="27" id="KW-1185">Reference proteome</keyword>
<evidence type="ECO:0000256" key="15">
    <source>
        <dbReference type="ARBA" id="ARBA00023293"/>
    </source>
</evidence>
<dbReference type="GO" id="GO:0004016">
    <property type="term" value="F:adenylate cyclase activity"/>
    <property type="evidence" value="ECO:0007669"/>
    <property type="project" value="TreeGrafter"/>
</dbReference>
<dbReference type="InterPro" id="IPR028082">
    <property type="entry name" value="Peripla_BP_I"/>
</dbReference>
<sequence>MASHRNSSFLLNLSHHPRWTQDPPMRERRRQRRTDGIDTMNSATPASSSAVLRSRSSWGNWLMLPLLMATYLPCEAWGATFSVAIIGPWTCDPMYSKALPDLAARLATARLNMDPYTKKGYWYDYTLVNEDCKTSNALARFTSLESYGSAFLGPTNPGYCSSAALFAKNWNKPLMSWGCLKPNMEDGQYPTFHRPLPLSSRVLFSVLRYFRWAHVVIVTSEDDLWEATGHELAASLMALGLPVTNVVTMEPDKDGPTKALKRIRELDRVRVVIMCMHSALIGGEAQYQLLTSASNMRMIDRGYVFIPYDTLTYSLPKGTNLHALTNDSLLRKAYDGVLTITMDSGENTFYQSFKDAQEKFEIRTSIPPDQVSPFFGTIYNMIYYMAYAVEKSRMVAGRWVDGETMLQSDGGVDFEGFNQHISSDEDGLGMLARYVVLDSDGGDKLYMTHTLEAPHTLGKFGAVKYNGRSIHFAGSSPSTDSRCWFSPYITCSWGLDAGTILFLFILFCGLVGGGAAFYMKRGGRIGTIFGGSEGGGRSLKVVLNLDDLIFINTQTSKRKLNEDSMMNSQLDVKTPRHSVSGRSYFGSTPDSSNVAVFEGDWVWLKRCPNGNTVSSVSDSTQSIFTKLRDMRNENLNLFLGLFHDSGIFGIVTEHCTRGSLEDLLNNEDMRLDWMFKSSLLMDLIRGMKYLHNRDVIHGRLKSRNCVVDGRFVLKVTEYGFNEIISTQGVDFDEGKPEDHLWTAPELLRDSSLMKRGTFRGDVYSFAIIMQEVIARCAPFCMLDMPPKEIISKLKSPPPLCRPTVSVDEAPLEVIQVMKQAWSEEPDKRPTFEEIFKQFKTITKGKKTNIIDSMLRMLEQYSTNLEDLIRERTEELEVERKKTDNLLAQMLPRSVCLALKTGKPVRPEHFSEVTLYFSDIVGFTTISALSEPIEVVDLLNDLYTLFDAIIGQHDVYKVETIGDAYMVASGVPNRNGRRHAAEMSNMSLDILHCIGTFKMRHMPDVKVKIRIGLHSGPVVAGVVGLTMPRYCLFGDTVNTASRMESTGLSYRIHVNQSTVDILHELKMGYKVDTRGMTELKGKGVENTYWLAGRAGFDKVLPIPPDLTPGASNHGISLEEIPPDRKQKFLDRQARNRTQHHQEADSLRVSRISRKTDNERGQPWRIGEFSLQGEQYVDFPSLHQCIQQLTVPPLDSWLEGCHLALGRPSGGHTPVTSKERVPKFKYVDYPSLHHCIQQLSVPPLESWSSGLARPGSGATGGPGSTTSQPISVRANQTGQGDVSVSAQHQDKYTAFPFPGPDPSSIQFVNSSNQASHKHQLPQMRLSSPPRARPAVSSQGEEARHKVVCSDQLSQKSSNPKSWVAGMKRARGAGPLHQNNRKSAGDDDWHANLKKSPESHQEAKVELSDSPDLGQGFWRTIPESVCPFCQNMFSNPEELRIHQKSHREKKPH</sequence>
<dbReference type="GO" id="GO:0008270">
    <property type="term" value="F:zinc ion binding"/>
    <property type="evidence" value="ECO:0007669"/>
    <property type="project" value="UniProtKB-KW"/>
</dbReference>
<evidence type="ECO:0000256" key="9">
    <source>
        <dbReference type="ARBA" id="ARBA00022989"/>
    </source>
</evidence>
<keyword evidence="11 22" id="KW-0472">Membrane</keyword>
<feature type="compositionally biased region" description="Basic and acidic residues" evidence="21">
    <location>
        <begin position="1380"/>
        <end position="1404"/>
    </location>
</feature>
<feature type="region of interest" description="Disordered" evidence="21">
    <location>
        <begin position="1245"/>
        <end position="1410"/>
    </location>
</feature>
<evidence type="ECO:0000256" key="18">
    <source>
        <dbReference type="RuleBase" id="RU000405"/>
    </source>
</evidence>
<keyword evidence="14" id="KW-0966">Cell projection</keyword>
<reference evidence="26 27" key="1">
    <citation type="submission" date="2021-04" db="EMBL/GenBank/DDBJ databases">
        <authorList>
            <person name="De Guttry C."/>
            <person name="Zahm M."/>
            <person name="Klopp C."/>
            <person name="Cabau C."/>
            <person name="Louis A."/>
            <person name="Berthelot C."/>
            <person name="Parey E."/>
            <person name="Roest Crollius H."/>
            <person name="Montfort J."/>
            <person name="Robinson-Rechavi M."/>
            <person name="Bucao C."/>
            <person name="Bouchez O."/>
            <person name="Gislard M."/>
            <person name="Lluch J."/>
            <person name="Milhes M."/>
            <person name="Lampietro C."/>
            <person name="Lopez Roques C."/>
            <person name="Donnadieu C."/>
            <person name="Braasch I."/>
            <person name="Desvignes T."/>
            <person name="Postlethwait J."/>
            <person name="Bobe J."/>
            <person name="Wedekind C."/>
            <person name="Guiguen Y."/>
        </authorList>
    </citation>
    <scope>NUCLEOTIDE SEQUENCE [LARGE SCALE GENOMIC DNA]</scope>
    <source>
        <strain evidence="26">Cs_M1</strain>
        <tissue evidence="26">Blood</tissue>
    </source>
</reference>
<dbReference type="Pfam" id="PF00211">
    <property type="entry name" value="Guanylate_cyc"/>
    <property type="match status" value="1"/>
</dbReference>
<dbReference type="GO" id="GO:0005525">
    <property type="term" value="F:GTP binding"/>
    <property type="evidence" value="ECO:0007669"/>
    <property type="project" value="UniProtKB-KW"/>
</dbReference>
<feature type="domain" description="C2H2-type" evidence="25">
    <location>
        <begin position="1421"/>
        <end position="1448"/>
    </location>
</feature>
<dbReference type="GO" id="GO:0004383">
    <property type="term" value="F:guanylate cyclase activity"/>
    <property type="evidence" value="ECO:0007669"/>
    <property type="project" value="UniProtKB-EC"/>
</dbReference>
<dbReference type="PROSITE" id="PS00452">
    <property type="entry name" value="GUANYLATE_CYCLASE_1"/>
    <property type="match status" value="1"/>
</dbReference>
<keyword evidence="16" id="KW-0844">Vision</keyword>
<dbReference type="InterPro" id="IPR001245">
    <property type="entry name" value="Ser-Thr/Tyr_kinase_cat_dom"/>
</dbReference>
<dbReference type="FunFam" id="3.40.50.2300:FF:000631">
    <property type="entry name" value="Guanylate cyclase"/>
    <property type="match status" value="1"/>
</dbReference>
<dbReference type="CDD" id="cd06371">
    <property type="entry name" value="PBP1_sensory_GC_DEF-like"/>
    <property type="match status" value="1"/>
</dbReference>
<evidence type="ECO:0000259" key="23">
    <source>
        <dbReference type="PROSITE" id="PS50011"/>
    </source>
</evidence>
<dbReference type="GO" id="GO:0001653">
    <property type="term" value="F:peptide receptor activity"/>
    <property type="evidence" value="ECO:0007669"/>
    <property type="project" value="TreeGrafter"/>
</dbReference>
<evidence type="ECO:0000256" key="11">
    <source>
        <dbReference type="ARBA" id="ARBA00023136"/>
    </source>
</evidence>
<dbReference type="FunFam" id="3.30.70.1230:FF:000013">
    <property type="entry name" value="Guanylate cyclase"/>
    <property type="match status" value="1"/>
</dbReference>
<evidence type="ECO:0000256" key="21">
    <source>
        <dbReference type="SAM" id="MobiDB-lite"/>
    </source>
</evidence>